<dbReference type="RefSeq" id="WP_203706299.1">
    <property type="nucleotide sequence ID" value="NZ_BAAALU010000025.1"/>
</dbReference>
<name>A0ABQ4C9N0_9ACTN</name>
<dbReference type="InterPro" id="IPR041581">
    <property type="entry name" value="Glyoxalase_6"/>
</dbReference>
<protein>
    <recommendedName>
        <fullName evidence="1">Glyoxalase-like domain-containing protein</fullName>
    </recommendedName>
</protein>
<dbReference type="EMBL" id="BONC01000047">
    <property type="protein sequence ID" value="GIF59472.1"/>
    <property type="molecule type" value="Genomic_DNA"/>
</dbReference>
<gene>
    <name evidence="2" type="ORF">Air01nite_55670</name>
</gene>
<reference evidence="2 3" key="1">
    <citation type="submission" date="2021-01" db="EMBL/GenBank/DDBJ databases">
        <title>Whole genome shotgun sequence of Asanoa iriomotensis NBRC 100142.</title>
        <authorList>
            <person name="Komaki H."/>
            <person name="Tamura T."/>
        </authorList>
    </citation>
    <scope>NUCLEOTIDE SEQUENCE [LARGE SCALE GENOMIC DNA]</scope>
    <source>
        <strain evidence="2 3">NBRC 100142</strain>
    </source>
</reference>
<dbReference type="Pfam" id="PF18029">
    <property type="entry name" value="Glyoxalase_6"/>
    <property type="match status" value="1"/>
</dbReference>
<proteinExistence type="predicted"/>
<feature type="domain" description="Glyoxalase-like" evidence="1">
    <location>
        <begin position="6"/>
        <end position="141"/>
    </location>
</feature>
<dbReference type="SUPFAM" id="SSF54593">
    <property type="entry name" value="Glyoxalase/Bleomycin resistance protein/Dihydroxybiphenyl dioxygenase"/>
    <property type="match status" value="1"/>
</dbReference>
<organism evidence="2 3">
    <name type="scientific">Asanoa iriomotensis</name>
    <dbReference type="NCBI Taxonomy" id="234613"/>
    <lineage>
        <taxon>Bacteria</taxon>
        <taxon>Bacillati</taxon>
        <taxon>Actinomycetota</taxon>
        <taxon>Actinomycetes</taxon>
        <taxon>Micromonosporales</taxon>
        <taxon>Micromonosporaceae</taxon>
        <taxon>Asanoa</taxon>
    </lineage>
</organism>
<comment type="caution">
    <text evidence="2">The sequence shown here is derived from an EMBL/GenBank/DDBJ whole genome shotgun (WGS) entry which is preliminary data.</text>
</comment>
<evidence type="ECO:0000313" key="2">
    <source>
        <dbReference type="EMBL" id="GIF59472.1"/>
    </source>
</evidence>
<keyword evidence="3" id="KW-1185">Reference proteome</keyword>
<dbReference type="Proteomes" id="UP000624325">
    <property type="component" value="Unassembled WGS sequence"/>
</dbReference>
<dbReference type="Gene3D" id="3.10.180.10">
    <property type="entry name" value="2,3-Dihydroxybiphenyl 1,2-Dioxygenase, domain 1"/>
    <property type="match status" value="1"/>
</dbReference>
<accession>A0ABQ4C9N0</accession>
<dbReference type="InterPro" id="IPR029068">
    <property type="entry name" value="Glyas_Bleomycin-R_OHBP_Dase"/>
</dbReference>
<evidence type="ECO:0000313" key="3">
    <source>
        <dbReference type="Proteomes" id="UP000624325"/>
    </source>
</evidence>
<sequence length="142" mass="15720">MAYEFQVTVDCAEPHVLADWWAEALGWEVEAQDEGFIRSMIEQGHATEAETTRHGGKLVWATGAAIRHPGGLERAPRLLFQQVPEAKTVKNRVHLDLRAGDDRDAVVQRLLGNGATYLHDGRQGPHTWVTLADPEGNELCVS</sequence>
<dbReference type="PANTHER" id="PTHR35908">
    <property type="entry name" value="HYPOTHETICAL FUSION PROTEIN"/>
    <property type="match status" value="1"/>
</dbReference>
<dbReference type="PANTHER" id="PTHR35908:SF1">
    <property type="entry name" value="CONSERVED PROTEIN"/>
    <property type="match status" value="1"/>
</dbReference>
<evidence type="ECO:0000259" key="1">
    <source>
        <dbReference type="Pfam" id="PF18029"/>
    </source>
</evidence>